<dbReference type="InterPro" id="IPR010839">
    <property type="entry name" value="AtuA_N"/>
</dbReference>
<dbReference type="KEGG" id="mee:DA075_30425"/>
<name>A0A2R4WUM8_9HYPH</name>
<evidence type="ECO:0000259" key="1">
    <source>
        <dbReference type="Pfam" id="PF07287"/>
    </source>
</evidence>
<reference evidence="2 3" key="1">
    <citation type="submission" date="2018-04" db="EMBL/GenBank/DDBJ databases">
        <title>Methylobacterium sp. PR1016A genome.</title>
        <authorList>
            <person name="Park W."/>
        </authorList>
    </citation>
    <scope>NUCLEOTIDE SEQUENCE [LARGE SCALE GENOMIC DNA]</scope>
    <source>
        <strain evidence="2 3">PR1016A</strain>
    </source>
</reference>
<keyword evidence="3" id="KW-1185">Reference proteome</keyword>
<dbReference type="PANTHER" id="PTHR47708">
    <property type="match status" value="1"/>
</dbReference>
<evidence type="ECO:0000313" key="2">
    <source>
        <dbReference type="EMBL" id="AWB25252.1"/>
    </source>
</evidence>
<gene>
    <name evidence="2" type="ORF">DA075_30425</name>
</gene>
<feature type="domain" description="Acyclic terpene utilisation N-terminal" evidence="1">
    <location>
        <begin position="3"/>
        <end position="450"/>
    </location>
</feature>
<dbReference type="Pfam" id="PF07287">
    <property type="entry name" value="AtuA"/>
    <property type="match status" value="1"/>
</dbReference>
<dbReference type="AlphaFoldDB" id="A0A2R4WUM8"/>
<evidence type="ECO:0000313" key="3">
    <source>
        <dbReference type="Proteomes" id="UP000244755"/>
    </source>
</evidence>
<dbReference type="Proteomes" id="UP000244755">
    <property type="component" value="Chromosome 2"/>
</dbReference>
<organism evidence="2 3">
    <name type="scientific">Methylobacterium currus</name>
    <dbReference type="NCBI Taxonomy" id="2051553"/>
    <lineage>
        <taxon>Bacteria</taxon>
        <taxon>Pseudomonadati</taxon>
        <taxon>Pseudomonadota</taxon>
        <taxon>Alphaproteobacteria</taxon>
        <taxon>Hyphomicrobiales</taxon>
        <taxon>Methylobacteriaceae</taxon>
        <taxon>Methylobacterium</taxon>
    </lineage>
</organism>
<dbReference type="EMBL" id="CP028844">
    <property type="protein sequence ID" value="AWB25252.1"/>
    <property type="molecule type" value="Genomic_DNA"/>
</dbReference>
<dbReference type="OrthoDB" id="9763456at2"/>
<sequence>MALRIGSGSAWWGDRLEPAQRNAEHGDLDYLCFETMAEATISAAQVRKRRDPSFPGYDTYLDDRMQRVLPGCLKRGTRIISNQGWINPEGAAERIVHWLRECGAPKGTKVAAISGSLITDRVLDLTDTLMEDGRPSAALAGQIVSAEAYMGAEPIVQALREGAQIVVTGRVADPSIFMAPMMHEFGWDALDHARLGPGNGIGHVLECGAQATGGYFCDPGFKDVPDPWDLAFPIAEVESDGSAIITKVRNSGGAVNIRTLKEQLFYEVHDPGNYITPDVVVDFTTTELEEVGPDRVRVSRISGKPRTPTLKVSIACQEGFIGEDMFFYAGPGALRRAELAKRILEERFRIVGLQAEEFRIDFVGLNAIHGGTVSKGPNAAKQPEPYEIAVRVAARTKTREEAMKVGREVDGMAVSGVGMTGKRVPHQDRTREVIGVWSSLVPREALRPVITLYES</sequence>
<dbReference type="PANTHER" id="PTHR47708:SF2">
    <property type="entry name" value="SI:CH73-132F6.5"/>
    <property type="match status" value="1"/>
</dbReference>
<accession>A0A2R4WUM8</accession>
<protein>
    <submittedName>
        <fullName evidence="2">DUF1446 domain-containing protein</fullName>
    </submittedName>
</protein>
<proteinExistence type="predicted"/>
<dbReference type="RefSeq" id="WP_099956921.1">
    <property type="nucleotide sequence ID" value="NZ_CP028844.1"/>
</dbReference>